<proteinExistence type="inferred from homology"/>
<keyword evidence="4" id="KW-0788">Thiol protease</keyword>
<sequence>MKRSTTILILSAILLTTSYTAVQDRASAAAAATQTSTKGQIVSSVNLRDQPSTSGKIIGLVKKGTTVTILENSNNYFYKVKTSDGKTGYVSSSSNYISTSGGNSAPEAPEQAIATVIYGVNLRTAPSTTSGKVITMLKKGTVVTILEKSNDSFYKVKTSGGQSGYVSSSSKYLQLEGDAPGSNDGVSESNQAKIAKVISTGKKYLGTPYEYGSDRNTTTTFDCSDFVRQAYKEALGIVLPADSRKQGAWVKDNGTAVSSISKLKAGDLIFFMSYKGSSAAAYKNVDKSKETITHVAMYLGEGKVIHTYSKESGGVRIDQLDGSWEYRFLYGGSVLK</sequence>
<dbReference type="GO" id="GO:0006508">
    <property type="term" value="P:proteolysis"/>
    <property type="evidence" value="ECO:0007669"/>
    <property type="project" value="UniProtKB-KW"/>
</dbReference>
<dbReference type="AlphaFoldDB" id="A0A3Q9IC01"/>
<dbReference type="Pfam" id="PF08239">
    <property type="entry name" value="SH3_3"/>
    <property type="match status" value="2"/>
</dbReference>
<dbReference type="CDD" id="cd00174">
    <property type="entry name" value="SH3"/>
    <property type="match status" value="1"/>
</dbReference>
<evidence type="ECO:0000256" key="1">
    <source>
        <dbReference type="ARBA" id="ARBA00007074"/>
    </source>
</evidence>
<reference evidence="9" key="1">
    <citation type="submission" date="2018-12" db="EMBL/GenBank/DDBJ databases">
        <title>Complete genome sequence of Paenibacillus sp. MBLB1234.</title>
        <authorList>
            <person name="Nam Y.-D."/>
            <person name="Kang J."/>
            <person name="Chung W.-H."/>
            <person name="Park Y.S."/>
        </authorList>
    </citation>
    <scope>NUCLEOTIDE SEQUENCE [LARGE SCALE GENOMIC DNA]</scope>
    <source>
        <strain evidence="9">MBLB1234</strain>
    </source>
</reference>
<dbReference type="OrthoDB" id="9813118at2"/>
<organism evidence="8 9">
    <name type="scientific">Paenibacillus lutimineralis</name>
    <dbReference type="NCBI Taxonomy" id="2707005"/>
    <lineage>
        <taxon>Bacteria</taxon>
        <taxon>Bacillati</taxon>
        <taxon>Bacillota</taxon>
        <taxon>Bacilli</taxon>
        <taxon>Bacillales</taxon>
        <taxon>Paenibacillaceae</taxon>
        <taxon>Paenibacillus</taxon>
    </lineage>
</organism>
<feature type="domain" description="SH3b" evidence="6">
    <location>
        <begin position="31"/>
        <end position="101"/>
    </location>
</feature>
<dbReference type="GO" id="GO:0008234">
    <property type="term" value="F:cysteine-type peptidase activity"/>
    <property type="evidence" value="ECO:0007669"/>
    <property type="project" value="UniProtKB-KW"/>
</dbReference>
<feature type="signal peptide" evidence="5">
    <location>
        <begin position="1"/>
        <end position="21"/>
    </location>
</feature>
<dbReference type="InterPro" id="IPR038765">
    <property type="entry name" value="Papain-like_cys_pep_sf"/>
</dbReference>
<evidence type="ECO:0000259" key="7">
    <source>
        <dbReference type="PROSITE" id="PS51935"/>
    </source>
</evidence>
<dbReference type="RefSeq" id="WP_127002642.1">
    <property type="nucleotide sequence ID" value="NZ_CP034346.1"/>
</dbReference>
<dbReference type="Gene3D" id="2.30.30.40">
    <property type="entry name" value="SH3 Domains"/>
    <property type="match status" value="2"/>
</dbReference>
<feature type="chain" id="PRO_5039310110" description="Hydrolase Nlp/P60" evidence="5">
    <location>
        <begin position="22"/>
        <end position="336"/>
    </location>
</feature>
<dbReference type="InterPro" id="IPR000064">
    <property type="entry name" value="NLP_P60_dom"/>
</dbReference>
<feature type="domain" description="NlpC/P60" evidence="7">
    <location>
        <begin position="191"/>
        <end position="335"/>
    </location>
</feature>
<gene>
    <name evidence="8" type="ORF">EI981_24390</name>
</gene>
<name>A0A3Q9IC01_9BACL</name>
<evidence type="ECO:0000256" key="4">
    <source>
        <dbReference type="ARBA" id="ARBA00022807"/>
    </source>
</evidence>
<dbReference type="Proteomes" id="UP000270678">
    <property type="component" value="Chromosome"/>
</dbReference>
<feature type="domain" description="SH3b" evidence="6">
    <location>
        <begin position="109"/>
        <end position="177"/>
    </location>
</feature>
<dbReference type="Gene3D" id="3.90.1720.10">
    <property type="entry name" value="endopeptidase domain like (from Nostoc punctiforme)"/>
    <property type="match status" value="1"/>
</dbReference>
<keyword evidence="9" id="KW-1185">Reference proteome</keyword>
<dbReference type="KEGG" id="plut:EI981_24390"/>
<dbReference type="SUPFAM" id="SSF54001">
    <property type="entry name" value="Cysteine proteinases"/>
    <property type="match status" value="1"/>
</dbReference>
<accession>A0A3Q9IC01</accession>
<dbReference type="PANTHER" id="PTHR47053">
    <property type="entry name" value="MUREIN DD-ENDOPEPTIDASE MEPH-RELATED"/>
    <property type="match status" value="1"/>
</dbReference>
<evidence type="ECO:0008006" key="10">
    <source>
        <dbReference type="Google" id="ProtNLM"/>
    </source>
</evidence>
<evidence type="ECO:0000256" key="2">
    <source>
        <dbReference type="ARBA" id="ARBA00022670"/>
    </source>
</evidence>
<dbReference type="InterPro" id="IPR003646">
    <property type="entry name" value="SH3-like_bac-type"/>
</dbReference>
<dbReference type="SMART" id="SM00287">
    <property type="entry name" value="SH3b"/>
    <property type="match status" value="2"/>
</dbReference>
<dbReference type="Pfam" id="PF00877">
    <property type="entry name" value="NLPC_P60"/>
    <property type="match status" value="1"/>
</dbReference>
<evidence type="ECO:0000313" key="9">
    <source>
        <dbReference type="Proteomes" id="UP000270678"/>
    </source>
</evidence>
<dbReference type="PANTHER" id="PTHR47053:SF1">
    <property type="entry name" value="MUREIN DD-ENDOPEPTIDASE MEPH-RELATED"/>
    <property type="match status" value="1"/>
</dbReference>
<dbReference type="PROSITE" id="PS51781">
    <property type="entry name" value="SH3B"/>
    <property type="match status" value="2"/>
</dbReference>
<evidence type="ECO:0000313" key="8">
    <source>
        <dbReference type="EMBL" id="AZS17253.1"/>
    </source>
</evidence>
<keyword evidence="2" id="KW-0645">Protease</keyword>
<keyword evidence="5" id="KW-0732">Signal</keyword>
<dbReference type="EMBL" id="CP034346">
    <property type="protein sequence ID" value="AZS17253.1"/>
    <property type="molecule type" value="Genomic_DNA"/>
</dbReference>
<dbReference type="InterPro" id="IPR051202">
    <property type="entry name" value="Peptidase_C40"/>
</dbReference>
<comment type="similarity">
    <text evidence="1">Belongs to the peptidase C40 family.</text>
</comment>
<evidence type="ECO:0000256" key="3">
    <source>
        <dbReference type="ARBA" id="ARBA00022801"/>
    </source>
</evidence>
<keyword evidence="3" id="KW-0378">Hydrolase</keyword>
<protein>
    <recommendedName>
        <fullName evidence="10">Hydrolase Nlp/P60</fullName>
    </recommendedName>
</protein>
<dbReference type="PROSITE" id="PS51935">
    <property type="entry name" value="NLPC_P60"/>
    <property type="match status" value="1"/>
</dbReference>
<evidence type="ECO:0000259" key="6">
    <source>
        <dbReference type="PROSITE" id="PS51781"/>
    </source>
</evidence>
<evidence type="ECO:0000256" key="5">
    <source>
        <dbReference type="SAM" id="SignalP"/>
    </source>
</evidence>